<dbReference type="PANTHER" id="PTHR43065:SF42">
    <property type="entry name" value="TWO-COMPONENT SENSOR PPRA"/>
    <property type="match status" value="1"/>
</dbReference>
<keyword evidence="4" id="KW-0175">Coiled coil</keyword>
<dbReference type="Gene3D" id="1.10.287.130">
    <property type="match status" value="1"/>
</dbReference>
<dbReference type="InterPro" id="IPR035965">
    <property type="entry name" value="PAS-like_dom_sf"/>
</dbReference>
<proteinExistence type="predicted"/>
<dbReference type="InterPro" id="IPR000014">
    <property type="entry name" value="PAS"/>
</dbReference>
<dbReference type="Proteomes" id="UP000623250">
    <property type="component" value="Unassembled WGS sequence"/>
</dbReference>
<evidence type="ECO:0000256" key="3">
    <source>
        <dbReference type="ARBA" id="ARBA00022553"/>
    </source>
</evidence>
<evidence type="ECO:0000256" key="4">
    <source>
        <dbReference type="SAM" id="Coils"/>
    </source>
</evidence>
<dbReference type="PANTHER" id="PTHR43065">
    <property type="entry name" value="SENSOR HISTIDINE KINASE"/>
    <property type="match status" value="1"/>
</dbReference>
<evidence type="ECO:0000313" key="8">
    <source>
        <dbReference type="Proteomes" id="UP000623250"/>
    </source>
</evidence>
<dbReference type="SUPFAM" id="SSF55785">
    <property type="entry name" value="PYP-like sensor domain (PAS domain)"/>
    <property type="match status" value="1"/>
</dbReference>
<feature type="domain" description="Histidine kinase" evidence="6">
    <location>
        <begin position="228"/>
        <end position="466"/>
    </location>
</feature>
<dbReference type="SMART" id="SM00388">
    <property type="entry name" value="HisKA"/>
    <property type="match status" value="1"/>
</dbReference>
<dbReference type="CDD" id="cd00082">
    <property type="entry name" value="HisKA"/>
    <property type="match status" value="1"/>
</dbReference>
<dbReference type="Pfam" id="PF02518">
    <property type="entry name" value="HATPase_c"/>
    <property type="match status" value="1"/>
</dbReference>
<accession>A0A8I1KJX6</accession>
<dbReference type="AlphaFoldDB" id="A0A8I1KJX6"/>
<dbReference type="InterPro" id="IPR003661">
    <property type="entry name" value="HisK_dim/P_dom"/>
</dbReference>
<dbReference type="InterPro" id="IPR013656">
    <property type="entry name" value="PAS_4"/>
</dbReference>
<evidence type="ECO:0000259" key="6">
    <source>
        <dbReference type="PROSITE" id="PS50109"/>
    </source>
</evidence>
<keyword evidence="8" id="KW-1185">Reference proteome</keyword>
<dbReference type="InterPro" id="IPR036890">
    <property type="entry name" value="HATPase_C_sf"/>
</dbReference>
<evidence type="ECO:0000256" key="5">
    <source>
        <dbReference type="SAM" id="MobiDB-lite"/>
    </source>
</evidence>
<dbReference type="NCBIfam" id="TIGR00229">
    <property type="entry name" value="sensory_box"/>
    <property type="match status" value="1"/>
</dbReference>
<dbReference type="EC" id="2.7.13.3" evidence="2"/>
<evidence type="ECO:0000256" key="1">
    <source>
        <dbReference type="ARBA" id="ARBA00000085"/>
    </source>
</evidence>
<feature type="region of interest" description="Disordered" evidence="5">
    <location>
        <begin position="1"/>
        <end position="22"/>
    </location>
</feature>
<dbReference type="Pfam" id="PF08448">
    <property type="entry name" value="PAS_4"/>
    <property type="match status" value="1"/>
</dbReference>
<sequence>MENRSDRKRPPMLKQPARPEDSRSLVARAGVAGALGDGEAGEDAWIEVIQKMDAVYAELVENQVELEAKNAALEEAQALMASVFASMADVLAVCDRGNRIARVNRALEAVTGRHEASLGGEPFASLFVAENAAAVDDMLARAREDGAVTDCELSLRDAAGAPSPFVMNCSARFDHKGRFAGVVVVGRPLGELRRAYKSLNAAHRELQEAQQHLIFSEKMAALGRLVAGVAHELNNPISFVFANMHALKKYGLRIRTYLEAMNDGVSGDALAALRKELKIDRILADIEPLLDGTLEGATRASEIVQDLRRFSANQAEAPQDFELLRVVQTAANWVVKIARSRQDVAIHVPEGLSVQAPRGAIHQILVNLIQNALDAMDGDPHPLIEIDATEDGGFVALRVRDHGPGIAPDGMQKLFEPFFTTKPVGKGLGLGLYLSFGLAQDFGGKLAAANHEGGGAVFTLTLPKGARHGA</sequence>
<name>A0A8I1KJX6_9HYPH</name>
<comment type="catalytic activity">
    <reaction evidence="1">
        <text>ATP + protein L-histidine = ADP + protein N-phospho-L-histidine.</text>
        <dbReference type="EC" id="2.7.13.3"/>
    </reaction>
</comment>
<organism evidence="7 8">
    <name type="scientific">Rhodomicrobium udaipurense</name>
    <dbReference type="NCBI Taxonomy" id="1202716"/>
    <lineage>
        <taxon>Bacteria</taxon>
        <taxon>Pseudomonadati</taxon>
        <taxon>Pseudomonadota</taxon>
        <taxon>Alphaproteobacteria</taxon>
        <taxon>Hyphomicrobiales</taxon>
        <taxon>Hyphomicrobiaceae</taxon>
        <taxon>Rhodomicrobium</taxon>
    </lineage>
</organism>
<dbReference type="InterPro" id="IPR036097">
    <property type="entry name" value="HisK_dim/P_sf"/>
</dbReference>
<dbReference type="Gene3D" id="3.30.450.20">
    <property type="entry name" value="PAS domain"/>
    <property type="match status" value="1"/>
</dbReference>
<dbReference type="InterPro" id="IPR004358">
    <property type="entry name" value="Sig_transdc_His_kin-like_C"/>
</dbReference>
<gene>
    <name evidence="7" type="ORF">JDN41_07810</name>
</gene>
<dbReference type="GO" id="GO:0000155">
    <property type="term" value="F:phosphorelay sensor kinase activity"/>
    <property type="evidence" value="ECO:0007669"/>
    <property type="project" value="InterPro"/>
</dbReference>
<reference evidence="7 8" key="1">
    <citation type="submission" date="2020-12" db="EMBL/GenBank/DDBJ databases">
        <title>Revised draft genomes of Rhodomicrobium vannielii ATCC 17100 and Rhodomicrobium udaipurense JA643.</title>
        <authorList>
            <person name="Conners E.M."/>
            <person name="Davenport E.J."/>
            <person name="Bose A."/>
        </authorList>
    </citation>
    <scope>NUCLEOTIDE SEQUENCE [LARGE SCALE GENOMIC DNA]</scope>
    <source>
        <strain evidence="7 8">JA643</strain>
    </source>
</reference>
<dbReference type="SMART" id="SM00387">
    <property type="entry name" value="HATPase_c"/>
    <property type="match status" value="1"/>
</dbReference>
<evidence type="ECO:0000256" key="2">
    <source>
        <dbReference type="ARBA" id="ARBA00012438"/>
    </source>
</evidence>
<dbReference type="PRINTS" id="PR00344">
    <property type="entry name" value="BCTRLSENSOR"/>
</dbReference>
<dbReference type="InterPro" id="IPR003594">
    <property type="entry name" value="HATPase_dom"/>
</dbReference>
<dbReference type="SMART" id="SM00091">
    <property type="entry name" value="PAS"/>
    <property type="match status" value="1"/>
</dbReference>
<dbReference type="EMBL" id="JAEMUK010000014">
    <property type="protein sequence ID" value="MBJ7543461.1"/>
    <property type="molecule type" value="Genomic_DNA"/>
</dbReference>
<feature type="coiled-coil region" evidence="4">
    <location>
        <begin position="49"/>
        <end position="79"/>
    </location>
</feature>
<evidence type="ECO:0000313" key="7">
    <source>
        <dbReference type="EMBL" id="MBJ7543461.1"/>
    </source>
</evidence>
<protein>
    <recommendedName>
        <fullName evidence="2">histidine kinase</fullName>
        <ecNumber evidence="2">2.7.13.3</ecNumber>
    </recommendedName>
</protein>
<dbReference type="CDD" id="cd00130">
    <property type="entry name" value="PAS"/>
    <property type="match status" value="1"/>
</dbReference>
<dbReference type="InterPro" id="IPR005467">
    <property type="entry name" value="His_kinase_dom"/>
</dbReference>
<dbReference type="Gene3D" id="3.30.565.10">
    <property type="entry name" value="Histidine kinase-like ATPase, C-terminal domain"/>
    <property type="match status" value="1"/>
</dbReference>
<comment type="caution">
    <text evidence="7">The sequence shown here is derived from an EMBL/GenBank/DDBJ whole genome shotgun (WGS) entry which is preliminary data.</text>
</comment>
<keyword evidence="3" id="KW-0597">Phosphoprotein</keyword>
<dbReference type="SUPFAM" id="SSF47384">
    <property type="entry name" value="Homodimeric domain of signal transducing histidine kinase"/>
    <property type="match status" value="1"/>
</dbReference>
<dbReference type="PROSITE" id="PS50109">
    <property type="entry name" value="HIS_KIN"/>
    <property type="match status" value="1"/>
</dbReference>
<dbReference type="SUPFAM" id="SSF55874">
    <property type="entry name" value="ATPase domain of HSP90 chaperone/DNA topoisomerase II/histidine kinase"/>
    <property type="match status" value="1"/>
</dbReference>